<evidence type="ECO:0000313" key="3">
    <source>
        <dbReference type="EMBL" id="EWC64532.1"/>
    </source>
</evidence>
<dbReference type="EMBL" id="AYXG01000004">
    <property type="protein sequence ID" value="EWC64532.1"/>
    <property type="molecule type" value="Genomic_DNA"/>
</dbReference>
<protein>
    <submittedName>
        <fullName evidence="3">Type II/IV secretion system ATP hydrolase TadA/VirB11/CpaF, TadA subfamily</fullName>
    </submittedName>
</protein>
<dbReference type="eggNOG" id="COG4962">
    <property type="taxonomic scope" value="Bacteria"/>
</dbReference>
<accession>W7J6A0</accession>
<dbReference type="Proteomes" id="UP000019277">
    <property type="component" value="Unassembled WGS sequence"/>
</dbReference>
<dbReference type="PANTHER" id="PTHR30486">
    <property type="entry name" value="TWITCHING MOTILITY PROTEIN PILT"/>
    <property type="match status" value="1"/>
</dbReference>
<comment type="caution">
    <text evidence="3">The sequence shown here is derived from an EMBL/GenBank/DDBJ whole genome shotgun (WGS) entry which is preliminary data.</text>
</comment>
<organism evidence="3 4">
    <name type="scientific">Actinokineospora spheciospongiae</name>
    <dbReference type="NCBI Taxonomy" id="909613"/>
    <lineage>
        <taxon>Bacteria</taxon>
        <taxon>Bacillati</taxon>
        <taxon>Actinomycetota</taxon>
        <taxon>Actinomycetes</taxon>
        <taxon>Pseudonocardiales</taxon>
        <taxon>Pseudonocardiaceae</taxon>
        <taxon>Actinokineospora</taxon>
    </lineage>
</organism>
<dbReference type="InterPro" id="IPR001482">
    <property type="entry name" value="T2SS/T4SS_dom"/>
</dbReference>
<dbReference type="GO" id="GO:0016887">
    <property type="term" value="F:ATP hydrolysis activity"/>
    <property type="evidence" value="ECO:0007669"/>
    <property type="project" value="InterPro"/>
</dbReference>
<dbReference type="PATRIC" id="fig|909613.9.peg.145"/>
<keyword evidence="4" id="KW-1185">Reference proteome</keyword>
<dbReference type="RefSeq" id="WP_084175195.1">
    <property type="nucleotide sequence ID" value="NZ_AYXG01000004.1"/>
</dbReference>
<comment type="similarity">
    <text evidence="1">Belongs to the GSP E family.</text>
</comment>
<sequence>MTHPTDQYPTPRHFDRQPYVPAIPDLDVGVPPLGGVLDEVVDLSAATTRLRRYLRERLNAELPVRVADQQDRTGTTSTRETRRELARGLLDEALREHTENELAAGRHLLSREVEQRVVGEVVNELFGMAGLQPLLDDPMVETINANRHDRVFVQYTDGRRAQVGPIAGSNEELTDLVRLLAARASSQERRFDQGSPAVNLQLPGGERLFAVMGLTADGVTALSIRRHGYLTVTLPELRRRGTLDLGLEAFLQALVKARRNVLITGGTGAGKTTLLRALASEMDPLERIVTIEDAFELGLDHDPDVHADVTAFQAREPNVEGEGAISQADLVRWGLRMSPDRVIVGEIRGPEVIPMCNAMSQGNDGSMATLHASSSRVAFTRLASYAAQGAERLPLEATNLLVASAVHFVVHLARAADRRTRVVSSIREVVGADGPQVISNEVHRPGPDRRARPVAGALRTDTLDDLVDVGFDPGVLENPEGWWTP</sequence>
<name>W7J6A0_9PSEU</name>
<dbReference type="Pfam" id="PF00437">
    <property type="entry name" value="T2SSE"/>
    <property type="match status" value="1"/>
</dbReference>
<evidence type="ECO:0000313" key="4">
    <source>
        <dbReference type="Proteomes" id="UP000019277"/>
    </source>
</evidence>
<evidence type="ECO:0000259" key="2">
    <source>
        <dbReference type="Pfam" id="PF00437"/>
    </source>
</evidence>
<dbReference type="STRING" id="909613.UO65_0139"/>
<gene>
    <name evidence="3" type="ORF">UO65_0139</name>
</gene>
<dbReference type="Gene3D" id="3.30.450.380">
    <property type="match status" value="1"/>
</dbReference>
<evidence type="ECO:0000256" key="1">
    <source>
        <dbReference type="ARBA" id="ARBA00006611"/>
    </source>
</evidence>
<dbReference type="InterPro" id="IPR050921">
    <property type="entry name" value="T4SS_GSP_E_ATPase"/>
</dbReference>
<reference evidence="3 4" key="1">
    <citation type="journal article" date="2014" name="Genome Announc.">
        <title>Draft Genome Sequence of the Antitrypanosomally Active Sponge-Associated Bacterium Actinokineospora sp. Strain EG49.</title>
        <authorList>
            <person name="Harjes J."/>
            <person name="Ryu T."/>
            <person name="Abdelmohsen U.R."/>
            <person name="Moitinho-Silva L."/>
            <person name="Horn H."/>
            <person name="Ravasi T."/>
            <person name="Hentschel U."/>
        </authorList>
    </citation>
    <scope>NUCLEOTIDE SEQUENCE [LARGE SCALE GENOMIC DNA]</scope>
    <source>
        <strain evidence="3 4">EG49</strain>
    </source>
</reference>
<dbReference type="AlphaFoldDB" id="W7J6A0"/>
<dbReference type="CDD" id="cd01130">
    <property type="entry name" value="VirB11-like_ATPase"/>
    <property type="match status" value="1"/>
</dbReference>
<dbReference type="OrthoDB" id="9810761at2"/>
<keyword evidence="3" id="KW-0378">Hydrolase</keyword>
<dbReference type="Gene3D" id="3.40.50.300">
    <property type="entry name" value="P-loop containing nucleotide triphosphate hydrolases"/>
    <property type="match status" value="1"/>
</dbReference>
<proteinExistence type="inferred from homology"/>
<dbReference type="PANTHER" id="PTHR30486:SF6">
    <property type="entry name" value="TYPE IV PILUS RETRACTATION ATPASE PILT"/>
    <property type="match status" value="1"/>
</dbReference>
<dbReference type="InterPro" id="IPR027417">
    <property type="entry name" value="P-loop_NTPase"/>
</dbReference>
<feature type="domain" description="Bacterial type II secretion system protein E" evidence="2">
    <location>
        <begin position="176"/>
        <end position="422"/>
    </location>
</feature>
<dbReference type="SUPFAM" id="SSF52540">
    <property type="entry name" value="P-loop containing nucleoside triphosphate hydrolases"/>
    <property type="match status" value="1"/>
</dbReference>